<evidence type="ECO:0000313" key="3">
    <source>
        <dbReference type="Proteomes" id="UP000635071"/>
    </source>
</evidence>
<reference evidence="2" key="2">
    <citation type="submission" date="2020-09" db="EMBL/GenBank/DDBJ databases">
        <authorList>
            <person name="Sun Q."/>
            <person name="Zhou Y."/>
        </authorList>
    </citation>
    <scope>NUCLEOTIDE SEQUENCE</scope>
    <source>
        <strain evidence="2">CGMCC 1.15519</strain>
    </source>
</reference>
<protein>
    <recommendedName>
        <fullName evidence="1">DUF6285 domain-containing protein</fullName>
    </recommendedName>
</protein>
<accession>A0A916ZN75</accession>
<keyword evidence="3" id="KW-1185">Reference proteome</keyword>
<dbReference type="EMBL" id="BMJM01000002">
    <property type="protein sequence ID" value="GGE04265.1"/>
    <property type="molecule type" value="Genomic_DNA"/>
</dbReference>
<dbReference type="InterPro" id="IPR046252">
    <property type="entry name" value="DUF6285"/>
</dbReference>
<sequence>MAEQIEAAALVAVVADFLKSIEPALTGQQAFHAKVASNAMAIVARELTLKPREAEAAALGGFLGHESGLDALRAELCGRLRMGQLTPETPGLLEALTTAVLAKVAVDNPRYSTFKRLAGG</sequence>
<reference evidence="2" key="1">
    <citation type="journal article" date="2014" name="Int. J. Syst. Evol. Microbiol.">
        <title>Complete genome sequence of Corynebacterium casei LMG S-19264T (=DSM 44701T), isolated from a smear-ripened cheese.</title>
        <authorList>
            <consortium name="US DOE Joint Genome Institute (JGI-PGF)"/>
            <person name="Walter F."/>
            <person name="Albersmeier A."/>
            <person name="Kalinowski J."/>
            <person name="Ruckert C."/>
        </authorList>
    </citation>
    <scope>NUCLEOTIDE SEQUENCE</scope>
    <source>
        <strain evidence="2">CGMCC 1.15519</strain>
    </source>
</reference>
<dbReference type="Proteomes" id="UP000635071">
    <property type="component" value="Unassembled WGS sequence"/>
</dbReference>
<dbReference type="AlphaFoldDB" id="A0A916ZN75"/>
<feature type="domain" description="DUF6285" evidence="1">
    <location>
        <begin position="23"/>
        <end position="111"/>
    </location>
</feature>
<comment type="caution">
    <text evidence="2">The sequence shown here is derived from an EMBL/GenBank/DDBJ whole genome shotgun (WGS) entry which is preliminary data.</text>
</comment>
<organism evidence="2 3">
    <name type="scientific">Sandarakinorhabdus glacialis</name>
    <dbReference type="NCBI Taxonomy" id="1614636"/>
    <lineage>
        <taxon>Bacteria</taxon>
        <taxon>Pseudomonadati</taxon>
        <taxon>Pseudomonadota</taxon>
        <taxon>Alphaproteobacteria</taxon>
        <taxon>Sphingomonadales</taxon>
        <taxon>Sphingosinicellaceae</taxon>
        <taxon>Sandarakinorhabdus</taxon>
    </lineage>
</organism>
<evidence type="ECO:0000259" key="1">
    <source>
        <dbReference type="Pfam" id="PF19802"/>
    </source>
</evidence>
<gene>
    <name evidence="2" type="ORF">GCM10011529_08260</name>
</gene>
<dbReference type="RefSeq" id="WP_188761651.1">
    <property type="nucleotide sequence ID" value="NZ_BMJM01000002.1"/>
</dbReference>
<name>A0A916ZN75_9SPHN</name>
<evidence type="ECO:0000313" key="2">
    <source>
        <dbReference type="EMBL" id="GGE04265.1"/>
    </source>
</evidence>
<proteinExistence type="predicted"/>
<dbReference type="Pfam" id="PF19802">
    <property type="entry name" value="DUF6285"/>
    <property type="match status" value="1"/>
</dbReference>